<dbReference type="Pfam" id="PF13711">
    <property type="entry name" value="DUF4160"/>
    <property type="match status" value="1"/>
</dbReference>
<evidence type="ECO:0000313" key="2">
    <source>
        <dbReference type="EMBL" id="MTU30839.1"/>
    </source>
</evidence>
<dbReference type="Proteomes" id="UP000437446">
    <property type="component" value="Unassembled WGS sequence"/>
</dbReference>
<dbReference type="EMBL" id="WNCR01000011">
    <property type="protein sequence ID" value="MTU30839.1"/>
    <property type="molecule type" value="Genomic_DNA"/>
</dbReference>
<evidence type="ECO:0000313" key="3">
    <source>
        <dbReference type="EMBL" id="MTU41605.1"/>
    </source>
</evidence>
<feature type="transmembrane region" description="Helical" evidence="1">
    <location>
        <begin position="6"/>
        <end position="26"/>
    </location>
</feature>
<proteinExistence type="predicted"/>
<keyword evidence="1" id="KW-0472">Membrane</keyword>
<protein>
    <submittedName>
        <fullName evidence="2">DUF4160 domain-containing protein</fullName>
    </submittedName>
</protein>
<keyword evidence="4" id="KW-1185">Reference proteome</keyword>
<keyword evidence="1" id="KW-0812">Transmembrane</keyword>
<evidence type="ECO:0000313" key="5">
    <source>
        <dbReference type="Proteomes" id="UP000437446"/>
    </source>
</evidence>
<name>A0A3E4ZG71_9BACT</name>
<dbReference type="InterPro" id="IPR025427">
    <property type="entry name" value="DUF4160"/>
</dbReference>
<organism evidence="2 5">
    <name type="scientific">Parabacteroides merdae</name>
    <dbReference type="NCBI Taxonomy" id="46503"/>
    <lineage>
        <taxon>Bacteria</taxon>
        <taxon>Pseudomonadati</taxon>
        <taxon>Bacteroidota</taxon>
        <taxon>Bacteroidia</taxon>
        <taxon>Bacteroidales</taxon>
        <taxon>Tannerellaceae</taxon>
        <taxon>Parabacteroides</taxon>
    </lineage>
</organism>
<evidence type="ECO:0000313" key="4">
    <source>
        <dbReference type="Proteomes" id="UP000434916"/>
    </source>
</evidence>
<reference evidence="4 5" key="1">
    <citation type="journal article" date="2019" name="Nat. Med.">
        <title>A library of human gut bacterial isolates paired with longitudinal multiomics data enables mechanistic microbiome research.</title>
        <authorList>
            <person name="Poyet M."/>
            <person name="Groussin M."/>
            <person name="Gibbons S.M."/>
            <person name="Avila-Pacheco J."/>
            <person name="Jiang X."/>
            <person name="Kearney S.M."/>
            <person name="Perrotta A.R."/>
            <person name="Berdy B."/>
            <person name="Zhao S."/>
            <person name="Lieberman T.D."/>
            <person name="Swanson P.K."/>
            <person name="Smith M."/>
            <person name="Roesemann S."/>
            <person name="Alexander J.E."/>
            <person name="Rich S.A."/>
            <person name="Livny J."/>
            <person name="Vlamakis H."/>
            <person name="Clish C."/>
            <person name="Bullock K."/>
            <person name="Deik A."/>
            <person name="Scott J."/>
            <person name="Pierce K.A."/>
            <person name="Xavier R.J."/>
            <person name="Alm E.J."/>
        </authorList>
    </citation>
    <scope>NUCLEOTIDE SEQUENCE [LARGE SCALE GENOMIC DNA]</scope>
    <source>
        <strain evidence="2 5">BIOML-A25</strain>
        <strain evidence="3 4">BIOML-A29</strain>
    </source>
</reference>
<evidence type="ECO:0000256" key="1">
    <source>
        <dbReference type="SAM" id="Phobius"/>
    </source>
</evidence>
<accession>A0A3E4ZG71</accession>
<dbReference type="AlphaFoldDB" id="A0A3E4ZG71"/>
<dbReference type="EMBL" id="WNCN01000042">
    <property type="protein sequence ID" value="MTU41605.1"/>
    <property type="molecule type" value="Genomic_DNA"/>
</dbReference>
<comment type="caution">
    <text evidence="2">The sequence shown here is derived from an EMBL/GenBank/DDBJ whole genome shotgun (WGS) entry which is preliminary data.</text>
</comment>
<gene>
    <name evidence="2" type="ORF">GMD66_16810</name>
    <name evidence="3" type="ORF">GMD82_19580</name>
</gene>
<dbReference type="RefSeq" id="WP_122116510.1">
    <property type="nucleotide sequence ID" value="NZ_BAABZJ010000001.1"/>
</dbReference>
<dbReference type="Proteomes" id="UP000434916">
    <property type="component" value="Unassembled WGS sequence"/>
</dbReference>
<keyword evidence="1" id="KW-1133">Transmembrane helix</keyword>
<sequence>MVKYKLKAFVFRNLLYICCMSPTVFYKNGMRFFFFSLEENRMHIHIRQAEKKAKIWIEPSISLAENKGFSSTEISNILKEVQKHERIIREKWNNHRGSNND</sequence>